<accession>A0A401LF89</accession>
<evidence type="ECO:0000313" key="2">
    <source>
        <dbReference type="Proteomes" id="UP000287361"/>
    </source>
</evidence>
<keyword evidence="2" id="KW-1185">Reference proteome</keyword>
<protein>
    <submittedName>
        <fullName evidence="1">Uncharacterized protein</fullName>
    </submittedName>
</protein>
<reference evidence="1 2" key="1">
    <citation type="submission" date="2018-10" db="EMBL/GenBank/DDBJ databases">
        <title>Draft Genome Sequence of Anaerotignum sp. KCTC 15736.</title>
        <authorList>
            <person name="Choi S.H."/>
            <person name="Kim J.S."/>
            <person name="Kang S.W."/>
            <person name="Lee J.S."/>
            <person name="Park S.H."/>
        </authorList>
    </citation>
    <scope>NUCLEOTIDE SEQUENCE [LARGE SCALE GENOMIC DNA]</scope>
    <source>
        <strain evidence="1 2">KCTC 15736</strain>
    </source>
</reference>
<dbReference type="Proteomes" id="UP000287361">
    <property type="component" value="Unassembled WGS sequence"/>
</dbReference>
<evidence type="ECO:0000313" key="1">
    <source>
        <dbReference type="EMBL" id="GCB30241.1"/>
    </source>
</evidence>
<sequence>MIKRSSLSNQLSESCGWWNRNSERMGEWTYEGGRKRKRVVTDGKRTRYQSVTVWLYSGKSG</sequence>
<dbReference type="AlphaFoldDB" id="A0A401LF89"/>
<organism evidence="1 2">
    <name type="scientific">Anaerotignum faecicola</name>
    <dbReference type="NCBI Taxonomy" id="2358141"/>
    <lineage>
        <taxon>Bacteria</taxon>
        <taxon>Bacillati</taxon>
        <taxon>Bacillota</taxon>
        <taxon>Clostridia</taxon>
        <taxon>Lachnospirales</taxon>
        <taxon>Anaerotignaceae</taxon>
        <taxon>Anaerotignum</taxon>
    </lineage>
</organism>
<dbReference type="EMBL" id="BHVZ01000012">
    <property type="protein sequence ID" value="GCB30241.1"/>
    <property type="molecule type" value="Genomic_DNA"/>
</dbReference>
<gene>
    <name evidence="1" type="ORF">KGMB03357_19020</name>
</gene>
<name>A0A401LF89_9FIRM</name>
<proteinExistence type="predicted"/>
<comment type="caution">
    <text evidence="1">The sequence shown here is derived from an EMBL/GenBank/DDBJ whole genome shotgun (WGS) entry which is preliminary data.</text>
</comment>